<accession>A0A437M032</accession>
<dbReference type="Proteomes" id="UP000282971">
    <property type="component" value="Unassembled WGS sequence"/>
</dbReference>
<evidence type="ECO:0000313" key="3">
    <source>
        <dbReference type="Proteomes" id="UP000282971"/>
    </source>
</evidence>
<feature type="transmembrane region" description="Helical" evidence="1">
    <location>
        <begin position="68"/>
        <end position="87"/>
    </location>
</feature>
<sequence>MQNFASLEPVPGARFTVERADGKEWLHAHAPRQWGGILFIAAWFCMWSAGGVVVLADMFLGDNPLFAAAWLVGWAVGWVFAGAWLLWQVAGRCILGVEEGALVYHWSMPLCSRTKRYDVAQIRHLRIAPPPAQGEESGQAAQMPVFSSSSGSVQFSYGARTVGVMPGLDHAEGAMIVDWLVKRLPDQARA</sequence>
<dbReference type="EMBL" id="SACN01000002">
    <property type="protein sequence ID" value="RVT91050.1"/>
    <property type="molecule type" value="Genomic_DNA"/>
</dbReference>
<dbReference type="OrthoDB" id="7063294at2"/>
<dbReference type="AlphaFoldDB" id="A0A437M032"/>
<organism evidence="2 3">
    <name type="scientific">Sphingomonas crocodyli</name>
    <dbReference type="NCBI Taxonomy" id="1979270"/>
    <lineage>
        <taxon>Bacteria</taxon>
        <taxon>Pseudomonadati</taxon>
        <taxon>Pseudomonadota</taxon>
        <taxon>Alphaproteobacteria</taxon>
        <taxon>Sphingomonadales</taxon>
        <taxon>Sphingomonadaceae</taxon>
        <taxon>Sphingomonas</taxon>
    </lineage>
</organism>
<comment type="caution">
    <text evidence="2">The sequence shown here is derived from an EMBL/GenBank/DDBJ whole genome shotgun (WGS) entry which is preliminary data.</text>
</comment>
<feature type="transmembrane region" description="Helical" evidence="1">
    <location>
        <begin position="34"/>
        <end position="56"/>
    </location>
</feature>
<gene>
    <name evidence="2" type="ORF">EOD43_16100</name>
</gene>
<protein>
    <submittedName>
        <fullName evidence="2">Uncharacterized protein</fullName>
    </submittedName>
</protein>
<evidence type="ECO:0000313" key="2">
    <source>
        <dbReference type="EMBL" id="RVT91050.1"/>
    </source>
</evidence>
<keyword evidence="3" id="KW-1185">Reference proteome</keyword>
<name>A0A437M032_9SPHN</name>
<evidence type="ECO:0000256" key="1">
    <source>
        <dbReference type="SAM" id="Phobius"/>
    </source>
</evidence>
<dbReference type="RefSeq" id="WP_127745065.1">
    <property type="nucleotide sequence ID" value="NZ_SACN01000002.1"/>
</dbReference>
<keyword evidence="1" id="KW-1133">Transmembrane helix</keyword>
<proteinExistence type="predicted"/>
<keyword evidence="1" id="KW-0812">Transmembrane</keyword>
<reference evidence="2 3" key="1">
    <citation type="submission" date="2019-01" db="EMBL/GenBank/DDBJ databases">
        <authorList>
            <person name="Chen W.-M."/>
        </authorList>
    </citation>
    <scope>NUCLEOTIDE SEQUENCE [LARGE SCALE GENOMIC DNA]</scope>
    <source>
        <strain evidence="2 3">CCP-7</strain>
    </source>
</reference>
<keyword evidence="1" id="KW-0472">Membrane</keyword>